<evidence type="ECO:0000256" key="1">
    <source>
        <dbReference type="ARBA" id="ARBA00022729"/>
    </source>
</evidence>
<protein>
    <recommendedName>
        <fullName evidence="3">Outer membrane protein beta-barrel domain-containing protein</fullName>
    </recommendedName>
</protein>
<feature type="chain" id="PRO_5047440307" description="Outer membrane protein beta-barrel domain-containing protein" evidence="2">
    <location>
        <begin position="20"/>
        <end position="232"/>
    </location>
</feature>
<sequence>MKKLLSLFILVAIAQGVQAQTSKGAFVATGSVGYSFGKDKTPGTDLEDISRSYHISPKVGYLVSDKVEVGVFATISENARHIRYYYANNEIKQRFKAKSTQKAAGVYLKRYIFFTDKLALSGMGEFSYSTEETTHFESLQYGADPASFSTSRSEKAAFVAAARPGLSYFLSEKISLNGTFGELRFQKDICTTEEKEQNSTGEITSSLDEQKVRTFALDVSSSTFLLGVSYFF</sequence>
<dbReference type="InterPro" id="IPR027385">
    <property type="entry name" value="Beta-barrel_OMP"/>
</dbReference>
<dbReference type="RefSeq" id="WP_345156660.1">
    <property type="nucleotide sequence ID" value="NZ_BAABHC010000002.1"/>
</dbReference>
<comment type="caution">
    <text evidence="4">The sequence shown here is derived from an EMBL/GenBank/DDBJ whole genome shotgun (WGS) entry which is preliminary data.</text>
</comment>
<accession>A0ABP8LAD7</accession>
<evidence type="ECO:0000259" key="3">
    <source>
        <dbReference type="Pfam" id="PF13505"/>
    </source>
</evidence>
<evidence type="ECO:0000256" key="2">
    <source>
        <dbReference type="SAM" id="SignalP"/>
    </source>
</evidence>
<dbReference type="SUPFAM" id="SSF56925">
    <property type="entry name" value="OMPA-like"/>
    <property type="match status" value="1"/>
</dbReference>
<keyword evidence="1 2" id="KW-0732">Signal</keyword>
<evidence type="ECO:0000313" key="4">
    <source>
        <dbReference type="EMBL" id="GAA4425192.1"/>
    </source>
</evidence>
<organism evidence="4 5">
    <name type="scientific">Pontibacter saemangeumensis</name>
    <dbReference type="NCBI Taxonomy" id="1084525"/>
    <lineage>
        <taxon>Bacteria</taxon>
        <taxon>Pseudomonadati</taxon>
        <taxon>Bacteroidota</taxon>
        <taxon>Cytophagia</taxon>
        <taxon>Cytophagales</taxon>
        <taxon>Hymenobacteraceae</taxon>
        <taxon>Pontibacter</taxon>
    </lineage>
</organism>
<dbReference type="Pfam" id="PF13505">
    <property type="entry name" value="OMP_b-brl"/>
    <property type="match status" value="1"/>
</dbReference>
<reference evidence="5" key="1">
    <citation type="journal article" date="2019" name="Int. J. Syst. Evol. Microbiol.">
        <title>The Global Catalogue of Microorganisms (GCM) 10K type strain sequencing project: providing services to taxonomists for standard genome sequencing and annotation.</title>
        <authorList>
            <consortium name="The Broad Institute Genomics Platform"/>
            <consortium name="The Broad Institute Genome Sequencing Center for Infectious Disease"/>
            <person name="Wu L."/>
            <person name="Ma J."/>
        </authorList>
    </citation>
    <scope>NUCLEOTIDE SEQUENCE [LARGE SCALE GENOMIC DNA]</scope>
    <source>
        <strain evidence="5">JCM 17926</strain>
    </source>
</reference>
<gene>
    <name evidence="4" type="ORF">GCM10023188_05900</name>
</gene>
<dbReference type="InterPro" id="IPR011250">
    <property type="entry name" value="OMP/PagP_B-barrel"/>
</dbReference>
<feature type="domain" description="Outer membrane protein beta-barrel" evidence="3">
    <location>
        <begin position="8"/>
        <end position="232"/>
    </location>
</feature>
<dbReference type="Gene3D" id="2.40.160.20">
    <property type="match status" value="1"/>
</dbReference>
<dbReference type="Proteomes" id="UP001500552">
    <property type="component" value="Unassembled WGS sequence"/>
</dbReference>
<keyword evidence="5" id="KW-1185">Reference proteome</keyword>
<evidence type="ECO:0000313" key="5">
    <source>
        <dbReference type="Proteomes" id="UP001500552"/>
    </source>
</evidence>
<dbReference type="EMBL" id="BAABHC010000002">
    <property type="protein sequence ID" value="GAA4425192.1"/>
    <property type="molecule type" value="Genomic_DNA"/>
</dbReference>
<feature type="signal peptide" evidence="2">
    <location>
        <begin position="1"/>
        <end position="19"/>
    </location>
</feature>
<name>A0ABP8LAD7_9BACT</name>
<proteinExistence type="predicted"/>